<evidence type="ECO:0000256" key="2">
    <source>
        <dbReference type="PIRSR" id="PIRSR610708-1"/>
    </source>
</evidence>
<evidence type="ECO:0008006" key="5">
    <source>
        <dbReference type="Google" id="ProtNLM"/>
    </source>
</evidence>
<sequence length="201" mass="22331">MKRTKPVFGVDVDDTLIHCAAAMCAYLNRVHGYTIEKSDMTTFYFGDLLGLSRQEARAMIYPFHFSKEHENISPISGAHEALSTLSLRYTPIAITARSPTTRIPTVTLVERHFPGIFKEVLFTGYVPGQPYRSKGDVCADLGVAFMVEDALHNAVSVGERGITVYLLDTPWNQGALPPNTIRVACWDDIVRHVTDGALCRK</sequence>
<proteinExistence type="inferred from homology"/>
<feature type="active site" description="Nucleophile" evidence="2">
    <location>
        <position position="11"/>
    </location>
</feature>
<dbReference type="PANTHER" id="PTHR35134">
    <property type="entry name" value="NUCLEOTIDASE YQFW-RELATED"/>
    <property type="match status" value="1"/>
</dbReference>
<dbReference type="Proteomes" id="UP000177122">
    <property type="component" value="Unassembled WGS sequence"/>
</dbReference>
<dbReference type="GO" id="GO:0008253">
    <property type="term" value="F:5'-nucleotidase activity"/>
    <property type="evidence" value="ECO:0007669"/>
    <property type="project" value="InterPro"/>
</dbReference>
<feature type="active site" description="Proton donor" evidence="2">
    <location>
        <position position="13"/>
    </location>
</feature>
<gene>
    <name evidence="3" type="ORF">A2845_05320</name>
</gene>
<dbReference type="SUPFAM" id="SSF56784">
    <property type="entry name" value="HAD-like"/>
    <property type="match status" value="1"/>
</dbReference>
<dbReference type="EMBL" id="MHLI01000022">
    <property type="protein sequence ID" value="OGZ04685.1"/>
    <property type="molecule type" value="Genomic_DNA"/>
</dbReference>
<organism evidence="3 4">
    <name type="scientific">Candidatus Lloydbacteria bacterium RIFCSPHIGHO2_01_FULL_49_22</name>
    <dbReference type="NCBI Taxonomy" id="1798658"/>
    <lineage>
        <taxon>Bacteria</taxon>
        <taxon>Candidatus Lloydiibacteriota</taxon>
    </lineage>
</organism>
<dbReference type="InterPro" id="IPR010708">
    <property type="entry name" value="5'(3')-deoxyribonucleotidase"/>
</dbReference>
<evidence type="ECO:0000256" key="1">
    <source>
        <dbReference type="ARBA" id="ARBA00009589"/>
    </source>
</evidence>
<dbReference type="Gene3D" id="3.40.50.1000">
    <property type="entry name" value="HAD superfamily/HAD-like"/>
    <property type="match status" value="1"/>
</dbReference>
<dbReference type="InterPro" id="IPR023214">
    <property type="entry name" value="HAD_sf"/>
</dbReference>
<evidence type="ECO:0000313" key="3">
    <source>
        <dbReference type="EMBL" id="OGZ04685.1"/>
    </source>
</evidence>
<dbReference type="Pfam" id="PF06941">
    <property type="entry name" value="NT5C"/>
    <property type="match status" value="1"/>
</dbReference>
<dbReference type="InterPro" id="IPR052419">
    <property type="entry name" value="5_3-deoxyribonucleotidase-like"/>
</dbReference>
<accession>A0A1G2CTG2</accession>
<dbReference type="AlphaFoldDB" id="A0A1G2CTG2"/>
<dbReference type="InterPro" id="IPR036412">
    <property type="entry name" value="HAD-like_sf"/>
</dbReference>
<dbReference type="PANTHER" id="PTHR35134:SF2">
    <property type="entry name" value="NUCLEOTIDASE YQFW-RELATED"/>
    <property type="match status" value="1"/>
</dbReference>
<comment type="caution">
    <text evidence="3">The sequence shown here is derived from an EMBL/GenBank/DDBJ whole genome shotgun (WGS) entry which is preliminary data.</text>
</comment>
<name>A0A1G2CTG2_9BACT</name>
<evidence type="ECO:0000313" key="4">
    <source>
        <dbReference type="Proteomes" id="UP000177122"/>
    </source>
</evidence>
<reference evidence="3 4" key="1">
    <citation type="journal article" date="2016" name="Nat. Commun.">
        <title>Thousands of microbial genomes shed light on interconnected biogeochemical processes in an aquifer system.</title>
        <authorList>
            <person name="Anantharaman K."/>
            <person name="Brown C.T."/>
            <person name="Hug L.A."/>
            <person name="Sharon I."/>
            <person name="Castelle C.J."/>
            <person name="Probst A.J."/>
            <person name="Thomas B.C."/>
            <person name="Singh A."/>
            <person name="Wilkins M.J."/>
            <person name="Karaoz U."/>
            <person name="Brodie E.L."/>
            <person name="Williams K.H."/>
            <person name="Hubbard S.S."/>
            <person name="Banfield J.F."/>
        </authorList>
    </citation>
    <scope>NUCLEOTIDE SEQUENCE [LARGE SCALE GENOMIC DNA]</scope>
</reference>
<dbReference type="GO" id="GO:0009264">
    <property type="term" value="P:deoxyribonucleotide catabolic process"/>
    <property type="evidence" value="ECO:0007669"/>
    <property type="project" value="InterPro"/>
</dbReference>
<protein>
    <recommendedName>
        <fullName evidence="5">Nucleotidase</fullName>
    </recommendedName>
</protein>
<comment type="similarity">
    <text evidence="1">Belongs to the 5'(3')-deoxyribonucleotidase family.</text>
</comment>